<dbReference type="InterPro" id="IPR039420">
    <property type="entry name" value="WalR-like"/>
</dbReference>
<dbReference type="PANTHER" id="PTHR43214">
    <property type="entry name" value="TWO-COMPONENT RESPONSE REGULATOR"/>
    <property type="match status" value="1"/>
</dbReference>
<dbReference type="PROSITE" id="PS50043">
    <property type="entry name" value="HTH_LUXR_2"/>
    <property type="match status" value="1"/>
</dbReference>
<dbReference type="SMART" id="SM00421">
    <property type="entry name" value="HTH_LUXR"/>
    <property type="match status" value="1"/>
</dbReference>
<dbReference type="Gene3D" id="1.10.10.10">
    <property type="entry name" value="Winged helix-like DNA-binding domain superfamily/Winged helix DNA-binding domain"/>
    <property type="match status" value="1"/>
</dbReference>
<protein>
    <submittedName>
        <fullName evidence="6">Response regulator transcription factor</fullName>
    </submittedName>
</protein>
<evidence type="ECO:0000259" key="4">
    <source>
        <dbReference type="PROSITE" id="PS50043"/>
    </source>
</evidence>
<evidence type="ECO:0000256" key="2">
    <source>
        <dbReference type="ARBA" id="ARBA00023125"/>
    </source>
</evidence>
<dbReference type="CDD" id="cd06170">
    <property type="entry name" value="LuxR_C_like"/>
    <property type="match status" value="1"/>
</dbReference>
<evidence type="ECO:0000256" key="3">
    <source>
        <dbReference type="PROSITE-ProRule" id="PRU00169"/>
    </source>
</evidence>
<keyword evidence="2" id="KW-0238">DNA-binding</keyword>
<keyword evidence="1 3" id="KW-0597">Phosphoprotein</keyword>
<dbReference type="Proteomes" id="UP000651010">
    <property type="component" value="Unassembled WGS sequence"/>
</dbReference>
<feature type="modified residue" description="4-aspartylphosphate" evidence="3">
    <location>
        <position position="55"/>
    </location>
</feature>
<dbReference type="Pfam" id="PF00072">
    <property type="entry name" value="Response_reg"/>
    <property type="match status" value="1"/>
</dbReference>
<dbReference type="CDD" id="cd17535">
    <property type="entry name" value="REC_NarL-like"/>
    <property type="match status" value="1"/>
</dbReference>
<dbReference type="EMBL" id="JACZZA010000006">
    <property type="protein sequence ID" value="MBE1161030.1"/>
    <property type="molecule type" value="Genomic_DNA"/>
</dbReference>
<reference evidence="6 7" key="1">
    <citation type="submission" date="2020-09" db="EMBL/GenBank/DDBJ databases">
        <title>Dyella sp. 7MK23 isolated from forest soil.</title>
        <authorList>
            <person name="Fu J."/>
        </authorList>
    </citation>
    <scope>NUCLEOTIDE SEQUENCE [LARGE SCALE GENOMIC DNA]</scope>
    <source>
        <strain evidence="6 7">7MK23</strain>
    </source>
</reference>
<dbReference type="Gene3D" id="3.40.50.2300">
    <property type="match status" value="1"/>
</dbReference>
<dbReference type="SMART" id="SM00448">
    <property type="entry name" value="REC"/>
    <property type="match status" value="1"/>
</dbReference>
<dbReference type="InterPro" id="IPR001789">
    <property type="entry name" value="Sig_transdc_resp-reg_receiver"/>
</dbReference>
<sequence>MNIRVAVADDHPTMLAGMGLLLSRAAGITVVGMVTDSTQLVDLLGKSACDVVVTDFSMPGGRYGDGLALLRFLKRRFPHIKLVVFTGIENSEVIKGIMDVGASGVVSKADDLGQVETAIRMAQLGGRYLSPLKNSQLAAPAPAAPGNTEQAVKLSKREAEVLRMYAEGLTISEIGARAGRSNKTISAQKVAAMKKLGLKHDADIFRYAQAKGLVQASQIARRNASRDDSDV</sequence>
<name>A0ABR9GAG3_9GAMM</name>
<evidence type="ECO:0000313" key="7">
    <source>
        <dbReference type="Proteomes" id="UP000651010"/>
    </source>
</evidence>
<dbReference type="InterPro" id="IPR011006">
    <property type="entry name" value="CheY-like_superfamily"/>
</dbReference>
<evidence type="ECO:0000256" key="1">
    <source>
        <dbReference type="ARBA" id="ARBA00022553"/>
    </source>
</evidence>
<feature type="domain" description="HTH luxR-type" evidence="4">
    <location>
        <begin position="147"/>
        <end position="212"/>
    </location>
</feature>
<dbReference type="InterPro" id="IPR000792">
    <property type="entry name" value="Tscrpt_reg_LuxR_C"/>
</dbReference>
<dbReference type="InterPro" id="IPR036388">
    <property type="entry name" value="WH-like_DNA-bd_sf"/>
</dbReference>
<organism evidence="6 7">
    <name type="scientific">Dyella acidiphila</name>
    <dbReference type="NCBI Taxonomy" id="2775866"/>
    <lineage>
        <taxon>Bacteria</taxon>
        <taxon>Pseudomonadati</taxon>
        <taxon>Pseudomonadota</taxon>
        <taxon>Gammaproteobacteria</taxon>
        <taxon>Lysobacterales</taxon>
        <taxon>Rhodanobacteraceae</taxon>
        <taxon>Dyella</taxon>
    </lineage>
</organism>
<feature type="domain" description="Response regulatory" evidence="5">
    <location>
        <begin position="4"/>
        <end position="123"/>
    </location>
</feature>
<dbReference type="PROSITE" id="PS50110">
    <property type="entry name" value="RESPONSE_REGULATORY"/>
    <property type="match status" value="1"/>
</dbReference>
<dbReference type="SUPFAM" id="SSF46894">
    <property type="entry name" value="C-terminal effector domain of the bipartite response regulators"/>
    <property type="match status" value="1"/>
</dbReference>
<comment type="caution">
    <text evidence="6">The sequence shown here is derived from an EMBL/GenBank/DDBJ whole genome shotgun (WGS) entry which is preliminary data.</text>
</comment>
<gene>
    <name evidence="6" type="ORF">IGX34_11575</name>
</gene>
<dbReference type="PANTHER" id="PTHR43214:SF17">
    <property type="entry name" value="TRANSCRIPTIONAL REGULATORY PROTEIN RCSB"/>
    <property type="match status" value="1"/>
</dbReference>
<dbReference type="PRINTS" id="PR00038">
    <property type="entry name" value="HTHLUXR"/>
</dbReference>
<dbReference type="Pfam" id="PF00196">
    <property type="entry name" value="GerE"/>
    <property type="match status" value="1"/>
</dbReference>
<dbReference type="InterPro" id="IPR016032">
    <property type="entry name" value="Sig_transdc_resp-reg_C-effctor"/>
</dbReference>
<proteinExistence type="predicted"/>
<accession>A0ABR9GAG3</accession>
<keyword evidence="7" id="KW-1185">Reference proteome</keyword>
<evidence type="ECO:0000259" key="5">
    <source>
        <dbReference type="PROSITE" id="PS50110"/>
    </source>
</evidence>
<dbReference type="InterPro" id="IPR058245">
    <property type="entry name" value="NreC/VraR/RcsB-like_REC"/>
</dbReference>
<evidence type="ECO:0000313" key="6">
    <source>
        <dbReference type="EMBL" id="MBE1161030.1"/>
    </source>
</evidence>
<dbReference type="SUPFAM" id="SSF52172">
    <property type="entry name" value="CheY-like"/>
    <property type="match status" value="1"/>
</dbReference>